<name>A0A2G2Z365_CAPAN</name>
<dbReference type="GO" id="GO:0005509">
    <property type="term" value="F:calcium ion binding"/>
    <property type="evidence" value="ECO:0007669"/>
    <property type="project" value="InterPro"/>
</dbReference>
<dbReference type="SUPFAM" id="SSF47874">
    <property type="entry name" value="Annexin"/>
    <property type="match status" value="1"/>
</dbReference>
<reference evidence="3 4" key="2">
    <citation type="journal article" date="2017" name="Genome Biol.">
        <title>New reference genome sequences of hot pepper reveal the massive evolution of plant disease-resistance genes by retroduplication.</title>
        <authorList>
            <person name="Kim S."/>
            <person name="Park J."/>
            <person name="Yeom S.I."/>
            <person name="Kim Y.M."/>
            <person name="Seo E."/>
            <person name="Kim K.T."/>
            <person name="Kim M.S."/>
            <person name="Lee J.M."/>
            <person name="Cheong K."/>
            <person name="Shin H.S."/>
            <person name="Kim S.B."/>
            <person name="Han K."/>
            <person name="Lee J."/>
            <person name="Park M."/>
            <person name="Lee H.A."/>
            <person name="Lee H.Y."/>
            <person name="Lee Y."/>
            <person name="Oh S."/>
            <person name="Lee J.H."/>
            <person name="Choi E."/>
            <person name="Choi E."/>
            <person name="Lee S.E."/>
            <person name="Jeon J."/>
            <person name="Kim H."/>
            <person name="Choi G."/>
            <person name="Song H."/>
            <person name="Lee J."/>
            <person name="Lee S.C."/>
            <person name="Kwon J.K."/>
            <person name="Lee H.Y."/>
            <person name="Koo N."/>
            <person name="Hong Y."/>
            <person name="Kim R.W."/>
            <person name="Kang W.H."/>
            <person name="Huh J.H."/>
            <person name="Kang B.C."/>
            <person name="Yang T.J."/>
            <person name="Lee Y.H."/>
            <person name="Bennetzen J.L."/>
            <person name="Choi D."/>
        </authorList>
    </citation>
    <scope>NUCLEOTIDE SEQUENCE [LARGE SCALE GENOMIC DNA]</scope>
    <source>
        <strain evidence="4">cv. CM334</strain>
    </source>
</reference>
<dbReference type="InterPro" id="IPR037104">
    <property type="entry name" value="Annexin_sf"/>
</dbReference>
<accession>A0A2G2Z365</accession>
<dbReference type="Gene3D" id="1.10.220.10">
    <property type="entry name" value="Annexin"/>
    <property type="match status" value="2"/>
</dbReference>
<sequence>MLRVFLCLHRSGCLSRPRPGLACTRSPKELVFGREAYHVHYKKSLEEDVTYHITGDHRKFRHLLRGTEEDYVTRVIATRDEVDLKIIVDEYQKRDSSPLDYATSKDMRGDYGNDQSIATCHPSVATMPHRLNRWTKRSETESTFVWPALKARVKMDSEE</sequence>
<evidence type="ECO:0000313" key="4">
    <source>
        <dbReference type="Proteomes" id="UP000222542"/>
    </source>
</evidence>
<dbReference type="Proteomes" id="UP000222542">
    <property type="component" value="Unassembled WGS sequence"/>
</dbReference>
<protein>
    <submittedName>
        <fullName evidence="3">Uncharacterized protein</fullName>
    </submittedName>
</protein>
<dbReference type="EMBL" id="AYRZ02000007">
    <property type="protein sequence ID" value="PHT76341.1"/>
    <property type="molecule type" value="Genomic_DNA"/>
</dbReference>
<dbReference type="Pfam" id="PF00191">
    <property type="entry name" value="Annexin"/>
    <property type="match status" value="2"/>
</dbReference>
<dbReference type="STRING" id="4072.A0A2G2Z365"/>
<dbReference type="PANTHER" id="PTHR10502">
    <property type="entry name" value="ANNEXIN"/>
    <property type="match status" value="1"/>
</dbReference>
<dbReference type="Gramene" id="PHT76341">
    <property type="protein sequence ID" value="PHT76341"/>
    <property type="gene ID" value="T459_19863"/>
</dbReference>
<dbReference type="InterPro" id="IPR018502">
    <property type="entry name" value="Annexin_repeat"/>
</dbReference>
<dbReference type="SMART" id="SM00335">
    <property type="entry name" value="ANX"/>
    <property type="match status" value="2"/>
</dbReference>
<dbReference type="GO" id="GO:0005544">
    <property type="term" value="F:calcium-dependent phospholipid binding"/>
    <property type="evidence" value="ECO:0007669"/>
    <property type="project" value="InterPro"/>
</dbReference>
<evidence type="ECO:0000256" key="1">
    <source>
        <dbReference type="ARBA" id="ARBA00022737"/>
    </source>
</evidence>
<proteinExistence type="predicted"/>
<reference evidence="3 4" key="1">
    <citation type="journal article" date="2014" name="Nat. Genet.">
        <title>Genome sequence of the hot pepper provides insights into the evolution of pungency in Capsicum species.</title>
        <authorList>
            <person name="Kim S."/>
            <person name="Park M."/>
            <person name="Yeom S.I."/>
            <person name="Kim Y.M."/>
            <person name="Lee J.M."/>
            <person name="Lee H.A."/>
            <person name="Seo E."/>
            <person name="Choi J."/>
            <person name="Cheong K."/>
            <person name="Kim K.T."/>
            <person name="Jung K."/>
            <person name="Lee G.W."/>
            <person name="Oh S.K."/>
            <person name="Bae C."/>
            <person name="Kim S.B."/>
            <person name="Lee H.Y."/>
            <person name="Kim S.Y."/>
            <person name="Kim M.S."/>
            <person name="Kang B.C."/>
            <person name="Jo Y.D."/>
            <person name="Yang H.B."/>
            <person name="Jeong H.J."/>
            <person name="Kang W.H."/>
            <person name="Kwon J.K."/>
            <person name="Shin C."/>
            <person name="Lim J.Y."/>
            <person name="Park J.H."/>
            <person name="Huh J.H."/>
            <person name="Kim J.S."/>
            <person name="Kim B.D."/>
            <person name="Cohen O."/>
            <person name="Paran I."/>
            <person name="Suh M.C."/>
            <person name="Lee S.B."/>
            <person name="Kim Y.K."/>
            <person name="Shin Y."/>
            <person name="Noh S.J."/>
            <person name="Park J."/>
            <person name="Seo Y.S."/>
            <person name="Kwon S.Y."/>
            <person name="Kim H.A."/>
            <person name="Park J.M."/>
            <person name="Kim H.J."/>
            <person name="Choi S.B."/>
            <person name="Bosland P.W."/>
            <person name="Reeves G."/>
            <person name="Jo S.H."/>
            <person name="Lee B.W."/>
            <person name="Cho H.T."/>
            <person name="Choi H.S."/>
            <person name="Lee M.S."/>
            <person name="Yu Y."/>
            <person name="Do Choi Y."/>
            <person name="Park B.S."/>
            <person name="van Deynze A."/>
            <person name="Ashrafi H."/>
            <person name="Hill T."/>
            <person name="Kim W.T."/>
            <person name="Pai H.S."/>
            <person name="Ahn H.K."/>
            <person name="Yeam I."/>
            <person name="Giovannoni J.J."/>
            <person name="Rose J.K."/>
            <person name="Sorensen I."/>
            <person name="Lee S.J."/>
            <person name="Kim R.W."/>
            <person name="Choi I.Y."/>
            <person name="Choi B.S."/>
            <person name="Lim J.S."/>
            <person name="Lee Y.H."/>
            <person name="Choi D."/>
        </authorList>
    </citation>
    <scope>NUCLEOTIDE SEQUENCE [LARGE SCALE GENOMIC DNA]</scope>
    <source>
        <strain evidence="4">cv. CM334</strain>
    </source>
</reference>
<keyword evidence="2" id="KW-0041">Annexin</keyword>
<keyword evidence="4" id="KW-1185">Reference proteome</keyword>
<comment type="caution">
    <text evidence="3">The sequence shown here is derived from an EMBL/GenBank/DDBJ whole genome shotgun (WGS) entry which is preliminary data.</text>
</comment>
<dbReference type="AlphaFoldDB" id="A0A2G2Z365"/>
<gene>
    <name evidence="3" type="ORF">T459_19863</name>
</gene>
<keyword evidence="1" id="KW-0677">Repeat</keyword>
<organism evidence="3 4">
    <name type="scientific">Capsicum annuum</name>
    <name type="common">Capsicum pepper</name>
    <dbReference type="NCBI Taxonomy" id="4072"/>
    <lineage>
        <taxon>Eukaryota</taxon>
        <taxon>Viridiplantae</taxon>
        <taxon>Streptophyta</taxon>
        <taxon>Embryophyta</taxon>
        <taxon>Tracheophyta</taxon>
        <taxon>Spermatophyta</taxon>
        <taxon>Magnoliopsida</taxon>
        <taxon>eudicotyledons</taxon>
        <taxon>Gunneridae</taxon>
        <taxon>Pentapetalae</taxon>
        <taxon>asterids</taxon>
        <taxon>lamiids</taxon>
        <taxon>Solanales</taxon>
        <taxon>Solanaceae</taxon>
        <taxon>Solanoideae</taxon>
        <taxon>Capsiceae</taxon>
        <taxon>Capsicum</taxon>
    </lineage>
</organism>
<evidence type="ECO:0000256" key="2">
    <source>
        <dbReference type="ARBA" id="ARBA00023216"/>
    </source>
</evidence>
<dbReference type="PANTHER" id="PTHR10502:SF104">
    <property type="entry name" value="ANNEXIN D1"/>
    <property type="match status" value="1"/>
</dbReference>
<evidence type="ECO:0000313" key="3">
    <source>
        <dbReference type="EMBL" id="PHT76341.1"/>
    </source>
</evidence>